<reference evidence="2" key="1">
    <citation type="journal article" date="2009" name="PLoS Genet.">
        <title>Sequencing, mapping, and analysis of 27,455 maize full-length cDNAs.</title>
        <authorList>
            <person name="Soderlund C."/>
            <person name="Descour A."/>
            <person name="Kudrna D."/>
            <person name="Bomhoff M."/>
            <person name="Boyd L."/>
            <person name="Currie J."/>
            <person name="Angelova A."/>
            <person name="Collura K."/>
            <person name="Wissotski M."/>
            <person name="Ashley E."/>
            <person name="Morrow D."/>
            <person name="Fernandes J."/>
            <person name="Walbot V."/>
            <person name="Yu Y."/>
        </authorList>
    </citation>
    <scope>NUCLEOTIDE SEQUENCE</scope>
    <source>
        <strain evidence="2">B73</strain>
    </source>
</reference>
<protein>
    <submittedName>
        <fullName evidence="2">Uncharacterized protein</fullName>
    </submittedName>
</protein>
<proteinExistence type="evidence at transcript level"/>
<feature type="compositionally biased region" description="Low complexity" evidence="1">
    <location>
        <begin position="121"/>
        <end position="139"/>
    </location>
</feature>
<organism evidence="2">
    <name type="scientific">Zea mays</name>
    <name type="common">Maize</name>
    <dbReference type="NCBI Taxonomy" id="4577"/>
    <lineage>
        <taxon>Eukaryota</taxon>
        <taxon>Viridiplantae</taxon>
        <taxon>Streptophyta</taxon>
        <taxon>Embryophyta</taxon>
        <taxon>Tracheophyta</taxon>
        <taxon>Spermatophyta</taxon>
        <taxon>Magnoliopsida</taxon>
        <taxon>Liliopsida</taxon>
        <taxon>Poales</taxon>
        <taxon>Poaceae</taxon>
        <taxon>PACMAD clade</taxon>
        <taxon>Panicoideae</taxon>
        <taxon>Andropogonodae</taxon>
        <taxon>Andropogoneae</taxon>
        <taxon>Tripsacinae</taxon>
        <taxon>Zea</taxon>
    </lineage>
</organism>
<sequence>MPRASQYAEKDPQAKKCVDEPGGRGALAEAGDLPVPCAEHPERVEDDGHAGEPHDGVGRLERRLHAAPHHPPRHADADAAVADRSKTCGADSSAPLAPSRLGRRSGPAHLYVPRTKRAVAGRRMQQAARAGEAETGPGR</sequence>
<accession>C4IYM6</accession>
<dbReference type="EMBL" id="BT083673">
    <property type="protein sequence ID" value="ACR34026.1"/>
    <property type="molecule type" value="mRNA"/>
</dbReference>
<dbReference type="AlphaFoldDB" id="C4IYM6"/>
<reference evidence="2" key="2">
    <citation type="submission" date="2012-06" db="EMBL/GenBank/DDBJ databases">
        <authorList>
            <person name="Yu Y."/>
            <person name="Currie J."/>
            <person name="Lomeli R."/>
            <person name="Angelova A."/>
            <person name="Collura K."/>
            <person name="Wissotski M."/>
            <person name="Campos D."/>
            <person name="Kudrna D."/>
            <person name="Golser W."/>
            <person name="Ashely E."/>
            <person name="Descour A."/>
            <person name="Fernandes J."/>
            <person name="Soderlund C."/>
            <person name="Walbot V."/>
        </authorList>
    </citation>
    <scope>NUCLEOTIDE SEQUENCE</scope>
    <source>
        <strain evidence="2">B73</strain>
    </source>
</reference>
<evidence type="ECO:0000313" key="2">
    <source>
        <dbReference type="EMBL" id="ACR34026.1"/>
    </source>
</evidence>
<feature type="compositionally biased region" description="Basic and acidic residues" evidence="1">
    <location>
        <begin position="8"/>
        <end position="22"/>
    </location>
</feature>
<evidence type="ECO:0000256" key="1">
    <source>
        <dbReference type="SAM" id="MobiDB-lite"/>
    </source>
</evidence>
<feature type="compositionally biased region" description="Basic and acidic residues" evidence="1">
    <location>
        <begin position="39"/>
        <end position="64"/>
    </location>
</feature>
<name>C4IYM6_MAIZE</name>
<feature type="region of interest" description="Disordered" evidence="1">
    <location>
        <begin position="1"/>
        <end position="139"/>
    </location>
</feature>
<feature type="compositionally biased region" description="Basic and acidic residues" evidence="1">
    <location>
        <begin position="73"/>
        <end position="86"/>
    </location>
</feature>